<dbReference type="PANTHER" id="PTHR15026">
    <property type="entry name" value="CALCIUM-SIGNAL MODULATING CYCLOPHILIN LIGAND CAML"/>
    <property type="match status" value="1"/>
</dbReference>
<reference evidence="3" key="1">
    <citation type="submission" date="2025-08" db="UniProtKB">
        <authorList>
            <consortium name="RefSeq"/>
        </authorList>
    </citation>
    <scope>IDENTIFICATION</scope>
</reference>
<protein>
    <submittedName>
        <fullName evidence="3">Uncharacterized protein LOC112045318</fullName>
    </submittedName>
</protein>
<dbReference type="Proteomes" id="UP001652582">
    <property type="component" value="Chromosome 19"/>
</dbReference>
<evidence type="ECO:0000313" key="3">
    <source>
        <dbReference type="RefSeq" id="XP_023937223.1"/>
    </source>
</evidence>
<organism evidence="2 3">
    <name type="scientific">Bicyclus anynana</name>
    <name type="common">Squinting bush brown butterfly</name>
    <dbReference type="NCBI Taxonomy" id="110368"/>
    <lineage>
        <taxon>Eukaryota</taxon>
        <taxon>Metazoa</taxon>
        <taxon>Ecdysozoa</taxon>
        <taxon>Arthropoda</taxon>
        <taxon>Hexapoda</taxon>
        <taxon>Insecta</taxon>
        <taxon>Pterygota</taxon>
        <taxon>Neoptera</taxon>
        <taxon>Endopterygota</taxon>
        <taxon>Lepidoptera</taxon>
        <taxon>Glossata</taxon>
        <taxon>Ditrysia</taxon>
        <taxon>Papilionoidea</taxon>
        <taxon>Nymphalidae</taxon>
        <taxon>Satyrinae</taxon>
        <taxon>Satyrini</taxon>
        <taxon>Mycalesina</taxon>
        <taxon>Bicyclus</taxon>
    </lineage>
</organism>
<dbReference type="PANTHER" id="PTHR15026:SF0">
    <property type="entry name" value="GUIDED ENTRY OF TAIL-ANCHORED PROTEINS FACTOR CAMLG"/>
    <property type="match status" value="1"/>
</dbReference>
<sequence>MADAALARREARRRKILENSHNRLQIISGKGVSDLNKENSIPRETAENSVPKESNSVNERFQNNGVINTREDTVSSTNHENFAMGDGLIAMADDTPILIRPDITTVETIEEAVCDFATLGLFSKYNMPKYDLVILTLFLQFLYFISDLTLEDSYIFFPFSVYIISKYIFKYPKDQNNSIANVLLLLNGMSSNRAQKIMSIAQFASECFQDMCIYLFITICMQAGWRALGDNFG</sequence>
<dbReference type="AlphaFoldDB" id="A0A6J1MWH9"/>
<feature type="region of interest" description="Disordered" evidence="1">
    <location>
        <begin position="35"/>
        <end position="60"/>
    </location>
</feature>
<dbReference type="RefSeq" id="XP_023937223.1">
    <property type="nucleotide sequence ID" value="XM_024081455.2"/>
</dbReference>
<dbReference type="GeneID" id="112045318"/>
<dbReference type="OrthoDB" id="8117793at2759"/>
<feature type="compositionally biased region" description="Basic and acidic residues" evidence="1">
    <location>
        <begin position="35"/>
        <end position="46"/>
    </location>
</feature>
<name>A0A6J1MWH9_BICAN</name>
<dbReference type="InterPro" id="IPR016719">
    <property type="entry name" value="CAMLG"/>
</dbReference>
<keyword evidence="2" id="KW-1185">Reference proteome</keyword>
<evidence type="ECO:0000256" key="1">
    <source>
        <dbReference type="SAM" id="MobiDB-lite"/>
    </source>
</evidence>
<dbReference type="GO" id="GO:0043529">
    <property type="term" value="C:GET complex"/>
    <property type="evidence" value="ECO:0007669"/>
    <property type="project" value="TreeGrafter"/>
</dbReference>
<gene>
    <name evidence="3" type="primary">LOC112045318</name>
</gene>
<dbReference type="GO" id="GO:0071816">
    <property type="term" value="P:tail-anchored membrane protein insertion into ER membrane"/>
    <property type="evidence" value="ECO:0007669"/>
    <property type="project" value="TreeGrafter"/>
</dbReference>
<dbReference type="KEGG" id="bany:112045318"/>
<accession>A0A6J1MWH9</accession>
<feature type="compositionally biased region" description="Polar residues" evidence="1">
    <location>
        <begin position="47"/>
        <end position="60"/>
    </location>
</feature>
<proteinExistence type="predicted"/>
<evidence type="ECO:0000313" key="2">
    <source>
        <dbReference type="Proteomes" id="UP001652582"/>
    </source>
</evidence>